<dbReference type="EMBL" id="HBJA01016718">
    <property type="protein sequence ID" value="CAE0794264.1"/>
    <property type="molecule type" value="Transcribed_RNA"/>
</dbReference>
<organism evidence="3">
    <name type="scientific">Eutreptiella gymnastica</name>
    <dbReference type="NCBI Taxonomy" id="73025"/>
    <lineage>
        <taxon>Eukaryota</taxon>
        <taxon>Discoba</taxon>
        <taxon>Euglenozoa</taxon>
        <taxon>Euglenida</taxon>
        <taxon>Spirocuta</taxon>
        <taxon>Euglenophyceae</taxon>
        <taxon>Eutreptiales</taxon>
        <taxon>Eutreptiaceae</taxon>
        <taxon>Eutreptiella</taxon>
    </lineage>
</organism>
<evidence type="ECO:0000256" key="1">
    <source>
        <dbReference type="SAM" id="Phobius"/>
    </source>
</evidence>
<dbReference type="SUPFAM" id="SSF103481">
    <property type="entry name" value="Multidrug resistance efflux transporter EmrE"/>
    <property type="match status" value="1"/>
</dbReference>
<dbReference type="PANTHER" id="PTHR31965:SF1">
    <property type="entry name" value="TRANSMEMBRANE PROTEIN 42"/>
    <property type="match status" value="1"/>
</dbReference>
<evidence type="ECO:0000313" key="3">
    <source>
        <dbReference type="EMBL" id="CAE0794264.1"/>
    </source>
</evidence>
<accession>A0A7S4FGS8</accession>
<feature type="domain" description="EamA" evidence="2">
    <location>
        <begin position="61"/>
        <end position="133"/>
    </location>
</feature>
<reference evidence="3" key="1">
    <citation type="submission" date="2021-01" db="EMBL/GenBank/DDBJ databases">
        <authorList>
            <person name="Corre E."/>
            <person name="Pelletier E."/>
            <person name="Niang G."/>
            <person name="Scheremetjew M."/>
            <person name="Finn R."/>
            <person name="Kale V."/>
            <person name="Holt S."/>
            <person name="Cochrane G."/>
            <person name="Meng A."/>
            <person name="Brown T."/>
            <person name="Cohen L."/>
        </authorList>
    </citation>
    <scope>NUCLEOTIDE SEQUENCE</scope>
    <source>
        <strain evidence="3">CCMP1594</strain>
    </source>
</reference>
<dbReference type="Gene3D" id="1.10.3730.20">
    <property type="match status" value="1"/>
</dbReference>
<keyword evidence="1" id="KW-0812">Transmembrane</keyword>
<feature type="transmembrane region" description="Helical" evidence="1">
    <location>
        <begin position="90"/>
        <end position="110"/>
    </location>
</feature>
<dbReference type="InterPro" id="IPR000620">
    <property type="entry name" value="EamA_dom"/>
</dbReference>
<dbReference type="PROSITE" id="PS51257">
    <property type="entry name" value="PROKAR_LIPOPROTEIN"/>
    <property type="match status" value="1"/>
</dbReference>
<keyword evidence="1" id="KW-0472">Membrane</keyword>
<sequence length="143" mass="15239">MAVHLRFFSLGVVAGTFGCLSSVFGKLSVESDSPSLLRWALLESAVLDGVALETVLMGARVVSFGLNVICTALMWRYYIQAMASVTSAKASVVSTGTNFVLTALAGAVMFQEQLNWAWFIGAGLIVLGLFLIVQGNVDKIKDT</sequence>
<name>A0A7S4FGS8_9EUGL</name>
<protein>
    <recommendedName>
        <fullName evidence="2">EamA domain-containing protein</fullName>
    </recommendedName>
</protein>
<feature type="transmembrane region" description="Helical" evidence="1">
    <location>
        <begin position="116"/>
        <end position="133"/>
    </location>
</feature>
<dbReference type="InterPro" id="IPR039632">
    <property type="entry name" value="TMEM42"/>
</dbReference>
<dbReference type="GO" id="GO:0016020">
    <property type="term" value="C:membrane"/>
    <property type="evidence" value="ECO:0007669"/>
    <property type="project" value="InterPro"/>
</dbReference>
<proteinExistence type="predicted"/>
<keyword evidence="1" id="KW-1133">Transmembrane helix</keyword>
<dbReference type="AlphaFoldDB" id="A0A7S4FGS8"/>
<dbReference type="Pfam" id="PF00892">
    <property type="entry name" value="EamA"/>
    <property type="match status" value="1"/>
</dbReference>
<dbReference type="PANTHER" id="PTHR31965">
    <property type="entry name" value="TRANSMEMBRANE PROTEIN 42"/>
    <property type="match status" value="1"/>
</dbReference>
<evidence type="ECO:0000259" key="2">
    <source>
        <dbReference type="Pfam" id="PF00892"/>
    </source>
</evidence>
<gene>
    <name evidence="3" type="ORF">EGYM00163_LOCUS5382</name>
</gene>
<feature type="transmembrane region" description="Helical" evidence="1">
    <location>
        <begin position="57"/>
        <end position="78"/>
    </location>
</feature>
<dbReference type="InterPro" id="IPR037185">
    <property type="entry name" value="EmrE-like"/>
</dbReference>